<evidence type="ECO:0000313" key="4">
    <source>
        <dbReference type="EMBL" id="DAD24816.1"/>
    </source>
</evidence>
<dbReference type="PROSITE" id="PS00052">
    <property type="entry name" value="RIBOSOMAL_S7"/>
    <property type="match status" value="1"/>
</dbReference>
<dbReference type="PANTHER" id="PTHR11205">
    <property type="entry name" value="RIBOSOMAL PROTEIN S7"/>
    <property type="match status" value="1"/>
</dbReference>
<evidence type="ECO:0000256" key="2">
    <source>
        <dbReference type="ARBA" id="ARBA00022980"/>
    </source>
</evidence>
<dbReference type="Proteomes" id="UP000607653">
    <property type="component" value="Unassembled WGS sequence"/>
</dbReference>
<keyword evidence="5" id="KW-1185">Reference proteome</keyword>
<dbReference type="InterPro" id="IPR000235">
    <property type="entry name" value="Ribosomal_uS7"/>
</dbReference>
<dbReference type="GO" id="GO:1990904">
    <property type="term" value="C:ribonucleoprotein complex"/>
    <property type="evidence" value="ECO:0007669"/>
    <property type="project" value="UniProtKB-KW"/>
</dbReference>
<dbReference type="InterPro" id="IPR036823">
    <property type="entry name" value="Ribosomal_uS7_dom_sf"/>
</dbReference>
<keyword evidence="3" id="KW-0687">Ribonucleoprotein</keyword>
<dbReference type="InterPro" id="IPR020606">
    <property type="entry name" value="Ribosomal_uS7_CS"/>
</dbReference>
<keyword evidence="2" id="KW-0689">Ribosomal protein</keyword>
<evidence type="ECO:0000313" key="5">
    <source>
        <dbReference type="Proteomes" id="UP000607653"/>
    </source>
</evidence>
<evidence type="ECO:0000256" key="3">
    <source>
        <dbReference type="ARBA" id="ARBA00023274"/>
    </source>
</evidence>
<dbReference type="SUPFAM" id="SSF47973">
    <property type="entry name" value="Ribosomal protein S7"/>
    <property type="match status" value="1"/>
</dbReference>
<accession>A0A822Y0P3</accession>
<dbReference type="Gene3D" id="1.10.455.10">
    <property type="entry name" value="Ribosomal protein S7 domain"/>
    <property type="match status" value="1"/>
</dbReference>
<gene>
    <name evidence="4" type="ORF">HUJ06_026280</name>
</gene>
<dbReference type="AlphaFoldDB" id="A0A822Y0P3"/>
<name>A0A822Y0P3_NELNU</name>
<proteinExistence type="inferred from homology"/>
<comment type="similarity">
    <text evidence="1">Belongs to the universal ribosomal protein uS7 family.</text>
</comment>
<comment type="caution">
    <text evidence="4">The sequence shown here is derived from an EMBL/GenBank/DDBJ whole genome shotgun (WGS) entry which is preliminary data.</text>
</comment>
<dbReference type="GO" id="GO:0006412">
    <property type="term" value="P:translation"/>
    <property type="evidence" value="ECO:0007669"/>
    <property type="project" value="InterPro"/>
</dbReference>
<dbReference type="GO" id="GO:0005840">
    <property type="term" value="C:ribosome"/>
    <property type="evidence" value="ECO:0007669"/>
    <property type="project" value="UniProtKB-KW"/>
</dbReference>
<protein>
    <submittedName>
        <fullName evidence="4">Uncharacterized protein</fullName>
    </submittedName>
</protein>
<organism evidence="4 5">
    <name type="scientific">Nelumbo nucifera</name>
    <name type="common">Sacred lotus</name>
    <dbReference type="NCBI Taxonomy" id="4432"/>
    <lineage>
        <taxon>Eukaryota</taxon>
        <taxon>Viridiplantae</taxon>
        <taxon>Streptophyta</taxon>
        <taxon>Embryophyta</taxon>
        <taxon>Tracheophyta</taxon>
        <taxon>Spermatophyta</taxon>
        <taxon>Magnoliopsida</taxon>
        <taxon>Proteales</taxon>
        <taxon>Nelumbonaceae</taxon>
        <taxon>Nelumbo</taxon>
    </lineage>
</organism>
<evidence type="ECO:0000256" key="1">
    <source>
        <dbReference type="ARBA" id="ARBA00007151"/>
    </source>
</evidence>
<sequence length="138" mass="15632">MVIEEMIAQTVSQPYCLAESLMSSSSGQPQFRYTQTFMEEEVGQFVMMHGRNNGKKLMAIHIVKKAMETIHVLTDKKKPYSKDETRIGSSAIVNRQAVDISPLKRCSFRNMKSMAECLADEIINAKKDEIDRAAKANR</sequence>
<reference evidence="4 5" key="1">
    <citation type="journal article" date="2020" name="Mol. Biol. Evol.">
        <title>Distinct Expression and Methylation Patterns for Genes with Different Fates following a Single Whole-Genome Duplication in Flowering Plants.</title>
        <authorList>
            <person name="Shi T."/>
            <person name="Rahmani R.S."/>
            <person name="Gugger P.F."/>
            <person name="Wang M."/>
            <person name="Li H."/>
            <person name="Zhang Y."/>
            <person name="Li Z."/>
            <person name="Wang Q."/>
            <person name="Van de Peer Y."/>
            <person name="Marchal K."/>
            <person name="Chen J."/>
        </authorList>
    </citation>
    <scope>NUCLEOTIDE SEQUENCE [LARGE SCALE GENOMIC DNA]</scope>
    <source>
        <tissue evidence="4">Leaf</tissue>
    </source>
</reference>
<dbReference type="EMBL" id="DUZY01000001">
    <property type="protein sequence ID" value="DAD24816.1"/>
    <property type="molecule type" value="Genomic_DNA"/>
</dbReference>
<dbReference type="GO" id="GO:0003723">
    <property type="term" value="F:RNA binding"/>
    <property type="evidence" value="ECO:0007669"/>
    <property type="project" value="InterPro"/>
</dbReference>
<dbReference type="GO" id="GO:0003735">
    <property type="term" value="F:structural constituent of ribosome"/>
    <property type="evidence" value="ECO:0007669"/>
    <property type="project" value="InterPro"/>
</dbReference>